<protein>
    <submittedName>
        <fullName evidence="1">Uncharacterized protein</fullName>
    </submittedName>
</protein>
<gene>
    <name evidence="1" type="ORF">M9H77_04548</name>
</gene>
<proteinExistence type="predicted"/>
<dbReference type="Proteomes" id="UP001060085">
    <property type="component" value="Linkage Group LG01"/>
</dbReference>
<evidence type="ECO:0000313" key="2">
    <source>
        <dbReference type="Proteomes" id="UP001060085"/>
    </source>
</evidence>
<organism evidence="1 2">
    <name type="scientific">Catharanthus roseus</name>
    <name type="common">Madagascar periwinkle</name>
    <name type="synonym">Vinca rosea</name>
    <dbReference type="NCBI Taxonomy" id="4058"/>
    <lineage>
        <taxon>Eukaryota</taxon>
        <taxon>Viridiplantae</taxon>
        <taxon>Streptophyta</taxon>
        <taxon>Embryophyta</taxon>
        <taxon>Tracheophyta</taxon>
        <taxon>Spermatophyta</taxon>
        <taxon>Magnoliopsida</taxon>
        <taxon>eudicotyledons</taxon>
        <taxon>Gunneridae</taxon>
        <taxon>Pentapetalae</taxon>
        <taxon>asterids</taxon>
        <taxon>lamiids</taxon>
        <taxon>Gentianales</taxon>
        <taxon>Apocynaceae</taxon>
        <taxon>Rauvolfioideae</taxon>
        <taxon>Vinceae</taxon>
        <taxon>Catharanthinae</taxon>
        <taxon>Catharanthus</taxon>
    </lineage>
</organism>
<reference evidence="2" key="1">
    <citation type="journal article" date="2023" name="Nat. Plants">
        <title>Single-cell RNA sequencing provides a high-resolution roadmap for understanding the multicellular compartmentation of specialized metabolism.</title>
        <authorList>
            <person name="Sun S."/>
            <person name="Shen X."/>
            <person name="Li Y."/>
            <person name="Li Y."/>
            <person name="Wang S."/>
            <person name="Li R."/>
            <person name="Zhang H."/>
            <person name="Shen G."/>
            <person name="Guo B."/>
            <person name="Wei J."/>
            <person name="Xu J."/>
            <person name="St-Pierre B."/>
            <person name="Chen S."/>
            <person name="Sun C."/>
        </authorList>
    </citation>
    <scope>NUCLEOTIDE SEQUENCE [LARGE SCALE GENOMIC DNA]</scope>
</reference>
<keyword evidence="2" id="KW-1185">Reference proteome</keyword>
<evidence type="ECO:0000313" key="1">
    <source>
        <dbReference type="EMBL" id="KAI5683320.1"/>
    </source>
</evidence>
<sequence>MKWNKLCTMLLLKQFLTNITKENPNADKWRTKPIKNYNSLEELFAKNRATVERSMKTKERCKRWAYEDVGKEAGGIDGIDMLVEQNEVILESFAKTQRVSDEEVKNRSQA</sequence>
<accession>A0ACC0CEJ6</accession>
<comment type="caution">
    <text evidence="1">The sequence shown here is derived from an EMBL/GenBank/DDBJ whole genome shotgun (WGS) entry which is preliminary data.</text>
</comment>
<dbReference type="EMBL" id="CM044701">
    <property type="protein sequence ID" value="KAI5683320.1"/>
    <property type="molecule type" value="Genomic_DNA"/>
</dbReference>
<name>A0ACC0CEJ6_CATRO</name>